<dbReference type="RefSeq" id="XP_056469729.1">
    <property type="nucleotide sequence ID" value="XM_056622313.1"/>
</dbReference>
<sequence>MAVTEIAFLHLKVRQPSTATKTGLREAQQAQSKYSGYPVHFLRQVEDPSYFYLLGGWESVAIHGGEWITSEINQRLLGKLQVDMDVEWMFHLDVPPSGSLSNTPLQAPVVMLSRYFVNPSKKAKFDHVFAAGIPALEASTCVSPYFGGWRIDKDMESENEEFVVLTGWKAIEDFHNFSESMATEQFMVIQTVATRVETKHLRLEKWE</sequence>
<organism evidence="1 2">
    <name type="scientific">Penicillium argentinense</name>
    <dbReference type="NCBI Taxonomy" id="1131581"/>
    <lineage>
        <taxon>Eukaryota</taxon>
        <taxon>Fungi</taxon>
        <taxon>Dikarya</taxon>
        <taxon>Ascomycota</taxon>
        <taxon>Pezizomycotina</taxon>
        <taxon>Eurotiomycetes</taxon>
        <taxon>Eurotiomycetidae</taxon>
        <taxon>Eurotiales</taxon>
        <taxon>Aspergillaceae</taxon>
        <taxon>Penicillium</taxon>
    </lineage>
</organism>
<dbReference type="Gene3D" id="3.30.70.100">
    <property type="match status" value="2"/>
</dbReference>
<dbReference type="Proteomes" id="UP001149074">
    <property type="component" value="Unassembled WGS sequence"/>
</dbReference>
<dbReference type="PANTHER" id="PTHR42052:SF1">
    <property type="entry name" value="ABM DOMAIN-CONTAINING PROTEIN"/>
    <property type="match status" value="1"/>
</dbReference>
<proteinExistence type="predicted"/>
<gene>
    <name evidence="1" type="ORF">N7532_009822</name>
</gene>
<accession>A0A9W9JXJ4</accession>
<reference evidence="1" key="2">
    <citation type="journal article" date="2023" name="IMA Fungus">
        <title>Comparative genomic study of the Penicillium genus elucidates a diverse pangenome and 15 lateral gene transfer events.</title>
        <authorList>
            <person name="Petersen C."/>
            <person name="Sorensen T."/>
            <person name="Nielsen M.R."/>
            <person name="Sondergaard T.E."/>
            <person name="Sorensen J.L."/>
            <person name="Fitzpatrick D.A."/>
            <person name="Frisvad J.C."/>
            <person name="Nielsen K.L."/>
        </authorList>
    </citation>
    <scope>NUCLEOTIDE SEQUENCE</scope>
    <source>
        <strain evidence="1">IBT 30761</strain>
    </source>
</reference>
<evidence type="ECO:0008006" key="3">
    <source>
        <dbReference type="Google" id="ProtNLM"/>
    </source>
</evidence>
<dbReference type="PANTHER" id="PTHR42052">
    <property type="entry name" value="ABM DOMAIN-CONTAINING PROTEIN"/>
    <property type="match status" value="1"/>
</dbReference>
<reference evidence="1" key="1">
    <citation type="submission" date="2022-11" db="EMBL/GenBank/DDBJ databases">
        <authorList>
            <person name="Petersen C."/>
        </authorList>
    </citation>
    <scope>NUCLEOTIDE SEQUENCE</scope>
    <source>
        <strain evidence="1">IBT 30761</strain>
    </source>
</reference>
<name>A0A9W9JXJ4_9EURO</name>
<keyword evidence="2" id="KW-1185">Reference proteome</keyword>
<dbReference type="AlphaFoldDB" id="A0A9W9JXJ4"/>
<comment type="caution">
    <text evidence="1">The sequence shown here is derived from an EMBL/GenBank/DDBJ whole genome shotgun (WGS) entry which is preliminary data.</text>
</comment>
<dbReference type="EMBL" id="JAPQKI010000010">
    <property type="protein sequence ID" value="KAJ5085051.1"/>
    <property type="molecule type" value="Genomic_DNA"/>
</dbReference>
<dbReference type="GeneID" id="81361292"/>
<protein>
    <recommendedName>
        <fullName evidence="3">ABM domain-containing protein</fullName>
    </recommendedName>
</protein>
<evidence type="ECO:0000313" key="2">
    <source>
        <dbReference type="Proteomes" id="UP001149074"/>
    </source>
</evidence>
<evidence type="ECO:0000313" key="1">
    <source>
        <dbReference type="EMBL" id="KAJ5085051.1"/>
    </source>
</evidence>
<dbReference type="OrthoDB" id="3542212at2759"/>